<evidence type="ECO:0000313" key="1">
    <source>
        <dbReference type="EMBL" id="CED58010.1"/>
    </source>
</evidence>
<sequence length="309" mass="35632">MSEANLATSLQNTTTHSKKWAIAPVWYPDEALGQPDSNGARELIAREHRKIKSIPTLNRKLFNTVEKHGVWLNAQWPCLVYRLIEVGMRKRNLSFRVDHKQNIENAMRWISYHSDAVTGCINVTRLCIEIGKEIKVSSSTISIIMKELVVMGLLYEPEYSGQSVQDVLHGGHLPRTLCTTPLFYELLGINNDELARLRSIEIQRRQIEAAKRQEQYDADFALKTFCQNNILRVWEHRHTQVTSSYKIKLSDMPPLERMSYISRKLVQRIKDKGWEISLEQKNITKMANNLLSRMGLAVRQITPLSPIPI</sequence>
<dbReference type="Proteomes" id="UP000032427">
    <property type="component" value="Plasmid pAWOD920"/>
</dbReference>
<name>A0A090I878_9GAMM</name>
<organism evidence="1 2">
    <name type="scientific">Aliivibrio wodanis</name>
    <dbReference type="NCBI Taxonomy" id="80852"/>
    <lineage>
        <taxon>Bacteria</taxon>
        <taxon>Pseudomonadati</taxon>
        <taxon>Pseudomonadota</taxon>
        <taxon>Gammaproteobacteria</taxon>
        <taxon>Vibrionales</taxon>
        <taxon>Vibrionaceae</taxon>
        <taxon>Aliivibrio</taxon>
    </lineage>
</organism>
<gene>
    <name evidence="1" type="primary">repZ</name>
    <name evidence="1" type="ORF">AWOD_p920_93</name>
</gene>
<proteinExistence type="predicted"/>
<geneLocation type="plasmid" evidence="1 2">
    <name>pAWOD920</name>
</geneLocation>
<dbReference type="EMBL" id="LN554848">
    <property type="protein sequence ID" value="CED58010.1"/>
    <property type="molecule type" value="Genomic_DNA"/>
</dbReference>
<keyword evidence="1" id="KW-0614">Plasmid</keyword>
<dbReference type="KEGG" id="awd:AWOD_p920_93"/>
<dbReference type="HOGENOM" id="CLU_965206_0_0_6"/>
<accession>A0A090I878</accession>
<keyword evidence="2" id="KW-1185">Reference proteome</keyword>
<dbReference type="PATRIC" id="fig|80852.17.peg.4258"/>
<dbReference type="AlphaFoldDB" id="A0A090I878"/>
<evidence type="ECO:0000313" key="2">
    <source>
        <dbReference type="Proteomes" id="UP000032427"/>
    </source>
</evidence>
<protein>
    <submittedName>
        <fullName evidence="1">Putative replication initiation protein</fullName>
    </submittedName>
</protein>
<reference evidence="2" key="1">
    <citation type="submission" date="2014-09" db="EMBL/GenBank/DDBJ databases">
        <authorList>
            <person name="Hjerde E."/>
        </authorList>
    </citation>
    <scope>NUCLEOTIDE SEQUENCE [LARGE SCALE GENOMIC DNA]</scope>
    <source>
        <strain evidence="2">06/09/139</strain>
        <plasmid evidence="2">pAWOD920</plasmid>
    </source>
</reference>